<feature type="transmembrane region" description="Helical" evidence="1">
    <location>
        <begin position="92"/>
        <end position="111"/>
    </location>
</feature>
<keyword evidence="1" id="KW-1133">Transmembrane helix</keyword>
<evidence type="ECO:0000256" key="1">
    <source>
        <dbReference type="SAM" id="Phobius"/>
    </source>
</evidence>
<keyword evidence="4" id="KW-1185">Reference proteome</keyword>
<feature type="transmembrane region" description="Helical" evidence="1">
    <location>
        <begin position="212"/>
        <end position="233"/>
    </location>
</feature>
<dbReference type="Proteomes" id="UP000266302">
    <property type="component" value="Unassembled WGS sequence"/>
</dbReference>
<feature type="transmembrane region" description="Helical" evidence="1">
    <location>
        <begin position="268"/>
        <end position="288"/>
    </location>
</feature>
<dbReference type="PANTHER" id="PTHR22911">
    <property type="entry name" value="ACYL-MALONYL CONDENSING ENZYME-RELATED"/>
    <property type="match status" value="1"/>
</dbReference>
<dbReference type="RefSeq" id="WP_119109966.1">
    <property type="nucleotide sequence ID" value="NZ_QXJC01000006.1"/>
</dbReference>
<feature type="transmembrane region" description="Helical" evidence="1">
    <location>
        <begin position="66"/>
        <end position="86"/>
    </location>
</feature>
<feature type="transmembrane region" description="Helical" evidence="1">
    <location>
        <begin position="147"/>
        <end position="169"/>
    </location>
</feature>
<feature type="transmembrane region" description="Helical" evidence="1">
    <location>
        <begin position="118"/>
        <end position="135"/>
    </location>
</feature>
<dbReference type="InterPro" id="IPR000620">
    <property type="entry name" value="EamA_dom"/>
</dbReference>
<accession>A0A398C3Q8</accession>
<dbReference type="InterPro" id="IPR037185">
    <property type="entry name" value="EmrE-like"/>
</dbReference>
<dbReference type="AlphaFoldDB" id="A0A398C3Q8"/>
<organism evidence="3 4">
    <name type="scientific">Simplicispira hankyongi</name>
    <dbReference type="NCBI Taxonomy" id="2315688"/>
    <lineage>
        <taxon>Bacteria</taxon>
        <taxon>Pseudomonadati</taxon>
        <taxon>Pseudomonadota</taxon>
        <taxon>Betaproteobacteria</taxon>
        <taxon>Burkholderiales</taxon>
        <taxon>Comamonadaceae</taxon>
        <taxon>Simplicispira</taxon>
    </lineage>
</organism>
<dbReference type="GO" id="GO:0016020">
    <property type="term" value="C:membrane"/>
    <property type="evidence" value="ECO:0007669"/>
    <property type="project" value="InterPro"/>
</dbReference>
<protein>
    <submittedName>
        <fullName evidence="3">DMT family transporter</fullName>
    </submittedName>
</protein>
<keyword evidence="1" id="KW-0812">Transmembrane</keyword>
<dbReference type="OrthoDB" id="5295396at2"/>
<feature type="transmembrane region" description="Helical" evidence="1">
    <location>
        <begin position="240"/>
        <end position="262"/>
    </location>
</feature>
<evidence type="ECO:0000313" key="3">
    <source>
        <dbReference type="EMBL" id="RID97552.1"/>
    </source>
</evidence>
<dbReference type="Pfam" id="PF00892">
    <property type="entry name" value="EamA"/>
    <property type="match status" value="1"/>
</dbReference>
<comment type="caution">
    <text evidence="3">The sequence shown here is derived from an EMBL/GenBank/DDBJ whole genome shotgun (WGS) entry which is preliminary data.</text>
</comment>
<feature type="transmembrane region" description="Helical" evidence="1">
    <location>
        <begin position="34"/>
        <end position="54"/>
    </location>
</feature>
<feature type="domain" description="EamA" evidence="2">
    <location>
        <begin position="7"/>
        <end position="134"/>
    </location>
</feature>
<dbReference type="EMBL" id="QXJC01000006">
    <property type="protein sequence ID" value="RID97552.1"/>
    <property type="molecule type" value="Genomic_DNA"/>
</dbReference>
<feature type="transmembrane region" description="Helical" evidence="1">
    <location>
        <begin position="181"/>
        <end position="206"/>
    </location>
</feature>
<evidence type="ECO:0000259" key="2">
    <source>
        <dbReference type="Pfam" id="PF00892"/>
    </source>
</evidence>
<dbReference type="SUPFAM" id="SSF103481">
    <property type="entry name" value="Multidrug resistance efflux transporter EmrE"/>
    <property type="match status" value="2"/>
</dbReference>
<sequence length="306" mass="32049">MPRALPVFALLFNALVWGCSWWPLRTLNAAGLHPLWATALVYLAVLMVLVVALPASALSFVRTPKLWLLAAAAGLTNICFNWAVALGDVVRVVLLFYLMPAWSVLLAWWLLDEPPTPLALLRLLLAFAGVALVVVPPGAPLSRLASGLSATDVLAVAGGFCFALTNVFLRRFNQTPERDRMVAMFSGGFVMATVGACAATGLALASAPPAPAAGWLWVAAGLALAFMLGNLGLQYGAARLAAGTTALVMLSEVLFASASSWLMGAAQLAPRMLAGGALIVLAALLALLPRRRQQATRGAATMDHSP</sequence>
<evidence type="ECO:0000313" key="4">
    <source>
        <dbReference type="Proteomes" id="UP000266302"/>
    </source>
</evidence>
<proteinExistence type="predicted"/>
<dbReference type="PANTHER" id="PTHR22911:SF79">
    <property type="entry name" value="MOBA-LIKE NTP TRANSFERASE DOMAIN-CONTAINING PROTEIN"/>
    <property type="match status" value="1"/>
</dbReference>
<reference evidence="3 4" key="1">
    <citation type="submission" date="2018-09" db="EMBL/GenBank/DDBJ databases">
        <title>Draft genome of Simplicispira sp. NY-02.</title>
        <authorList>
            <person name="Im W.T."/>
        </authorList>
    </citation>
    <scope>NUCLEOTIDE SEQUENCE [LARGE SCALE GENOMIC DNA]</scope>
    <source>
        <strain evidence="3 4">NY-02</strain>
    </source>
</reference>
<name>A0A398C3Q8_9BURK</name>
<gene>
    <name evidence="3" type="ORF">D3F03_13550</name>
</gene>
<keyword evidence="1" id="KW-0472">Membrane</keyword>